<protein>
    <submittedName>
        <fullName evidence="1">Uncharacterized protein</fullName>
    </submittedName>
</protein>
<proteinExistence type="predicted"/>
<reference evidence="1" key="1">
    <citation type="submission" date="2021-02" db="EMBL/GenBank/DDBJ databases">
        <authorList>
            <person name="Nowell W R."/>
        </authorList>
    </citation>
    <scope>NUCLEOTIDE SEQUENCE</scope>
</reference>
<organism evidence="1 2">
    <name type="scientific">Rotaria sordida</name>
    <dbReference type="NCBI Taxonomy" id="392033"/>
    <lineage>
        <taxon>Eukaryota</taxon>
        <taxon>Metazoa</taxon>
        <taxon>Spiralia</taxon>
        <taxon>Gnathifera</taxon>
        <taxon>Rotifera</taxon>
        <taxon>Eurotatoria</taxon>
        <taxon>Bdelloidea</taxon>
        <taxon>Philodinida</taxon>
        <taxon>Philodinidae</taxon>
        <taxon>Rotaria</taxon>
    </lineage>
</organism>
<evidence type="ECO:0000313" key="1">
    <source>
        <dbReference type="EMBL" id="CAF0852869.1"/>
    </source>
</evidence>
<accession>A0A813WMJ8</accession>
<dbReference type="Proteomes" id="UP000663882">
    <property type="component" value="Unassembled WGS sequence"/>
</dbReference>
<sequence>MSNEKDSSSLLQYVEAYNGITDDNYKSIIEALDICHSIDDFANINERIFIQDLAPIGQNTEDPALINCNIEDQEPIDRNAEEPTLTNCNRQESENIEQKLSLITIITDQDITSPHLFNRFSCLSDEANSTITTSFNVFECVKMKPSGNGHLPDDILKLFSDRSKQEVGNIMKKVQDEIDKIWAKIDKQYEKCVMTKSIISKIEKDFPKALKAYLLKEFGTQVDLVNDARLMLEQLSFGGIFCNTKNEACAWIKIDDVIRNKPEGNHDIYYTLRPFVRYLKDHPMP</sequence>
<evidence type="ECO:0000313" key="2">
    <source>
        <dbReference type="Proteomes" id="UP000663882"/>
    </source>
</evidence>
<comment type="caution">
    <text evidence="1">The sequence shown here is derived from an EMBL/GenBank/DDBJ whole genome shotgun (WGS) entry which is preliminary data.</text>
</comment>
<dbReference type="OrthoDB" id="10592509at2759"/>
<dbReference type="AlphaFoldDB" id="A0A813WMJ8"/>
<dbReference type="EMBL" id="CAJNOO010000198">
    <property type="protein sequence ID" value="CAF0852869.1"/>
    <property type="molecule type" value="Genomic_DNA"/>
</dbReference>
<gene>
    <name evidence="1" type="ORF">RFH988_LOCUS6552</name>
</gene>
<name>A0A813WMJ8_9BILA</name>